<sequence>MNKLPEELIELHNNYLGEYAWKIFVNSLRLSESEVDKLFDSEISEDVAKVLLCKVGPVEHSKRWLETNIPALHNYKPLDVIKNYKEGEEIIRSILMRMP</sequence>
<name>A0A1Z2SL76_VIBGA</name>
<gene>
    <name evidence="1" type="ORF">BSQ33_19230</name>
</gene>
<protein>
    <submittedName>
        <fullName evidence="1">Uncharacterized protein</fullName>
    </submittedName>
</protein>
<proteinExistence type="predicted"/>
<dbReference type="Proteomes" id="UP000196708">
    <property type="component" value="Chromosome 2"/>
</dbReference>
<dbReference type="KEGG" id="vga:BSQ33_19230"/>
<reference evidence="1 2" key="1">
    <citation type="submission" date="2016-12" db="EMBL/GenBank/DDBJ databases">
        <authorList>
            <person name="Song W.-J."/>
            <person name="Kurnit D.M."/>
        </authorList>
    </citation>
    <scope>NUCLEOTIDE SEQUENCE [LARGE SCALE GENOMIC DNA]</scope>
    <source>
        <strain evidence="1 2">ATCC 43942</strain>
    </source>
</reference>
<evidence type="ECO:0000313" key="2">
    <source>
        <dbReference type="Proteomes" id="UP000196708"/>
    </source>
</evidence>
<organism evidence="1 2">
    <name type="scientific">Vibrio gazogenes</name>
    <dbReference type="NCBI Taxonomy" id="687"/>
    <lineage>
        <taxon>Bacteria</taxon>
        <taxon>Pseudomonadati</taxon>
        <taxon>Pseudomonadota</taxon>
        <taxon>Gammaproteobacteria</taxon>
        <taxon>Vibrionales</taxon>
        <taxon>Vibrionaceae</taxon>
        <taxon>Vibrio</taxon>
    </lineage>
</organism>
<dbReference type="RefSeq" id="WP_088134960.1">
    <property type="nucleotide sequence ID" value="NZ_CP018836.1"/>
</dbReference>
<accession>A0A1Z2SL76</accession>
<dbReference type="EMBL" id="CP018836">
    <property type="protein sequence ID" value="ASA57857.1"/>
    <property type="molecule type" value="Genomic_DNA"/>
</dbReference>
<evidence type="ECO:0000313" key="1">
    <source>
        <dbReference type="EMBL" id="ASA57857.1"/>
    </source>
</evidence>
<dbReference type="AlphaFoldDB" id="A0A1Z2SL76"/>